<dbReference type="Gramene" id="PGSC0003DMT400087206">
    <property type="protein sequence ID" value="PGSC0003DMT400087206"/>
    <property type="gene ID" value="PGSC0003DMG400036777"/>
</dbReference>
<evidence type="ECO:0000313" key="1">
    <source>
        <dbReference type="EnsemblPlants" id="PGSC0003DMT400087206"/>
    </source>
</evidence>
<dbReference type="InParanoid" id="M1DDC8"/>
<organism evidence="1 2">
    <name type="scientific">Solanum tuberosum</name>
    <name type="common">Potato</name>
    <dbReference type="NCBI Taxonomy" id="4113"/>
    <lineage>
        <taxon>Eukaryota</taxon>
        <taxon>Viridiplantae</taxon>
        <taxon>Streptophyta</taxon>
        <taxon>Embryophyta</taxon>
        <taxon>Tracheophyta</taxon>
        <taxon>Spermatophyta</taxon>
        <taxon>Magnoliopsida</taxon>
        <taxon>eudicotyledons</taxon>
        <taxon>Gunneridae</taxon>
        <taxon>Pentapetalae</taxon>
        <taxon>asterids</taxon>
        <taxon>lamiids</taxon>
        <taxon>Solanales</taxon>
        <taxon>Solanaceae</taxon>
        <taxon>Solanoideae</taxon>
        <taxon>Solaneae</taxon>
        <taxon>Solanum</taxon>
    </lineage>
</organism>
<dbReference type="HOGENOM" id="CLU_181831_0_0_1"/>
<protein>
    <submittedName>
        <fullName evidence="1">Uncharacterized protein</fullName>
    </submittedName>
</protein>
<dbReference type="AlphaFoldDB" id="M1DDC8"/>
<sequence length="102" mass="11076">MVNGRAKLGSPNGSAIRQKYSARKPFPCLRWGTTGTLGGLVNVARSNWQFIMVLSSPNEHLSPSWLLGPVGDFGTIAKEVWRVPNLEFSSPNGAQLQLLLLA</sequence>
<dbReference type="EnsemblPlants" id="PGSC0003DMT400087206">
    <property type="protein sequence ID" value="PGSC0003DMT400087206"/>
    <property type="gene ID" value="PGSC0003DMG400036777"/>
</dbReference>
<dbReference type="Proteomes" id="UP000011115">
    <property type="component" value="Unassembled WGS sequence"/>
</dbReference>
<accession>M1DDC8</accession>
<proteinExistence type="predicted"/>
<name>M1DDC8_SOLTU</name>
<keyword evidence="2" id="KW-1185">Reference proteome</keyword>
<reference evidence="1" key="2">
    <citation type="submission" date="2015-06" db="UniProtKB">
        <authorList>
            <consortium name="EnsemblPlants"/>
        </authorList>
    </citation>
    <scope>IDENTIFICATION</scope>
    <source>
        <strain evidence="1">DM1-3 516 R44</strain>
    </source>
</reference>
<evidence type="ECO:0000313" key="2">
    <source>
        <dbReference type="Proteomes" id="UP000011115"/>
    </source>
</evidence>
<dbReference type="PaxDb" id="4113-PGSC0003DMT400087206"/>
<reference evidence="2" key="1">
    <citation type="journal article" date="2011" name="Nature">
        <title>Genome sequence and analysis of the tuber crop potato.</title>
        <authorList>
            <consortium name="The Potato Genome Sequencing Consortium"/>
        </authorList>
    </citation>
    <scope>NUCLEOTIDE SEQUENCE [LARGE SCALE GENOMIC DNA]</scope>
    <source>
        <strain evidence="2">cv. DM1-3 516 R44</strain>
    </source>
</reference>